<organism evidence="1 2">
    <name type="scientific">Rhodocytophaga aerolata</name>
    <dbReference type="NCBI Taxonomy" id="455078"/>
    <lineage>
        <taxon>Bacteria</taxon>
        <taxon>Pseudomonadati</taxon>
        <taxon>Bacteroidota</taxon>
        <taxon>Cytophagia</taxon>
        <taxon>Cytophagales</taxon>
        <taxon>Rhodocytophagaceae</taxon>
        <taxon>Rhodocytophaga</taxon>
    </lineage>
</organism>
<proteinExistence type="predicted"/>
<evidence type="ECO:0000313" key="1">
    <source>
        <dbReference type="EMBL" id="MDO1449553.1"/>
    </source>
</evidence>
<dbReference type="Proteomes" id="UP001168528">
    <property type="component" value="Unassembled WGS sequence"/>
</dbReference>
<evidence type="ECO:0000313" key="2">
    <source>
        <dbReference type="Proteomes" id="UP001168528"/>
    </source>
</evidence>
<dbReference type="RefSeq" id="WP_302040357.1">
    <property type="nucleotide sequence ID" value="NZ_JAUKPO010000020.1"/>
</dbReference>
<name>A0ABT8RBR4_9BACT</name>
<keyword evidence="2" id="KW-1185">Reference proteome</keyword>
<protein>
    <recommendedName>
        <fullName evidence="3">Piwi domain-containing protein</fullName>
    </recommendedName>
</protein>
<sequence length="802" mass="92426">MNQYETNIFSILNVGKLSAHYRLFKIIGLSESSEEYDVNVQYIIKHLSYKLSHPVTVISDEKVANQPTLYLVVKNEPNILKQIPTEFEVKKREIVFFKSTDQVFRLDFLHYDNFTREICRRFLQFELNSEIKKYSSLWQPGAGQPFYSKISYEGNDNVVIYNGFLPRIVELPGGGWGIAVEITKRYAVRTPLPPFITRSEFDQVKDNHFIYHYGHTWYEVHAHELSDLNAAEYRYKREDGVWTNVIEDLHRQAGSTMPPEVSQLPDDVALLIYSNNRGEERRIPAGLCYRVLDTEDPLVGKLHQHSIIAPFNRRKNAYVVRNKYFKQLRYGDTLLHIDNKAIQVDKKVFAFPDQELGNGTILSTIGTEGAFSISINELGKQRKKLLQDPTVGCYTQRPFERQYLVLPQSIANSFGKTHFLTHLKKEVERMHPSKEGWNPEIITYNDRNTRKSLELGLEILANLQKSINLRVGGYALIVIPRLNRSKRTQDDLATLCVVEGHKLLNLEVAVMHSDTLTECYDYQPNRGYYIKEDMKGLYFGYVQGVALNKVILNNERWPFVLKTPLHADLYIGIDVKHSVAGFTFLTKQSDNIKPIRYKTKRKEQLATSKVSTILQKQIQTLSAFETIHTIVIHRDGRIFKSELQGILHAVEELKKISVLPIDTTVTVVEIPKHSTMGLRLFEEKSSYDILQTKVDNGAVMNPQVGSWVAINEREGFVCTTGREFYHRGTSLPLYAKIAFGVMSLEAVLRDIYYLSTLSYTKPDDCSRDPLTIKMTDRRINDYGGKYDDESFELLKELNLDDL</sequence>
<dbReference type="InterPro" id="IPR012337">
    <property type="entry name" value="RNaseH-like_sf"/>
</dbReference>
<dbReference type="SUPFAM" id="SSF53098">
    <property type="entry name" value="Ribonuclease H-like"/>
    <property type="match status" value="1"/>
</dbReference>
<evidence type="ECO:0008006" key="3">
    <source>
        <dbReference type="Google" id="ProtNLM"/>
    </source>
</evidence>
<gene>
    <name evidence="1" type="ORF">Q0590_24970</name>
</gene>
<dbReference type="EMBL" id="JAUKPO010000020">
    <property type="protein sequence ID" value="MDO1449553.1"/>
    <property type="molecule type" value="Genomic_DNA"/>
</dbReference>
<dbReference type="Gene3D" id="3.30.420.10">
    <property type="entry name" value="Ribonuclease H-like superfamily/Ribonuclease H"/>
    <property type="match status" value="1"/>
</dbReference>
<reference evidence="1" key="1">
    <citation type="submission" date="2023-07" db="EMBL/GenBank/DDBJ databases">
        <title>The genome sequence of Rhodocytophaga aerolata KACC 12507.</title>
        <authorList>
            <person name="Zhang X."/>
        </authorList>
    </citation>
    <scope>NUCLEOTIDE SEQUENCE</scope>
    <source>
        <strain evidence="1">KACC 12507</strain>
    </source>
</reference>
<accession>A0ABT8RBR4</accession>
<comment type="caution">
    <text evidence="1">The sequence shown here is derived from an EMBL/GenBank/DDBJ whole genome shotgun (WGS) entry which is preliminary data.</text>
</comment>
<dbReference type="InterPro" id="IPR036397">
    <property type="entry name" value="RNaseH_sf"/>
</dbReference>